<dbReference type="Pfam" id="PF01168">
    <property type="entry name" value="Ala_racemase_N"/>
    <property type="match status" value="1"/>
</dbReference>
<evidence type="ECO:0000259" key="5">
    <source>
        <dbReference type="Pfam" id="PF01168"/>
    </source>
</evidence>
<reference evidence="7" key="1">
    <citation type="submission" date="2016-10" db="EMBL/GenBank/DDBJ databases">
        <authorList>
            <person name="Varghese N."/>
            <person name="Submissions S."/>
        </authorList>
    </citation>
    <scope>NUCLEOTIDE SEQUENCE [LARGE SCALE GENOMIC DNA]</scope>
    <source>
        <strain evidence="7">DSM 22376</strain>
    </source>
</reference>
<dbReference type="Proteomes" id="UP000198951">
    <property type="component" value="Unassembled WGS sequence"/>
</dbReference>
<evidence type="ECO:0000256" key="2">
    <source>
        <dbReference type="HAMAP-Rule" id="MF_02087"/>
    </source>
</evidence>
<dbReference type="CDD" id="cd00635">
    <property type="entry name" value="PLPDE_III_YBL036c_like"/>
    <property type="match status" value="1"/>
</dbReference>
<evidence type="ECO:0000256" key="4">
    <source>
        <dbReference type="RuleBase" id="RU004514"/>
    </source>
</evidence>
<dbReference type="InterPro" id="IPR029066">
    <property type="entry name" value="PLP-binding_barrel"/>
</dbReference>
<comment type="cofactor">
    <cofactor evidence="3">
        <name>pyridoxal 5'-phosphate</name>
        <dbReference type="ChEBI" id="CHEBI:597326"/>
    </cofactor>
</comment>
<dbReference type="PIRSF" id="PIRSF004848">
    <property type="entry name" value="YBL036c_PLPDEIII"/>
    <property type="match status" value="1"/>
</dbReference>
<dbReference type="SUPFAM" id="SSF51419">
    <property type="entry name" value="PLP-binding barrel"/>
    <property type="match status" value="1"/>
</dbReference>
<dbReference type="GO" id="GO:0030170">
    <property type="term" value="F:pyridoxal phosphate binding"/>
    <property type="evidence" value="ECO:0007669"/>
    <property type="project" value="UniProtKB-UniRule"/>
</dbReference>
<keyword evidence="7" id="KW-1185">Reference proteome</keyword>
<comment type="similarity">
    <text evidence="2 4">Belongs to the pyridoxal phosphate-binding protein YggS/PROSC family.</text>
</comment>
<proteinExistence type="inferred from homology"/>
<dbReference type="AlphaFoldDB" id="A0A1H4DF55"/>
<dbReference type="NCBIfam" id="TIGR00044">
    <property type="entry name" value="YggS family pyridoxal phosphate-dependent enzyme"/>
    <property type="match status" value="1"/>
</dbReference>
<evidence type="ECO:0000313" key="7">
    <source>
        <dbReference type="Proteomes" id="UP000198951"/>
    </source>
</evidence>
<dbReference type="HAMAP" id="MF_02087">
    <property type="entry name" value="PLP_homeostasis"/>
    <property type="match status" value="1"/>
</dbReference>
<evidence type="ECO:0000256" key="1">
    <source>
        <dbReference type="ARBA" id="ARBA00022898"/>
    </source>
</evidence>
<name>A0A1H4DF55_9FLAO</name>
<dbReference type="EMBL" id="FNRD01000007">
    <property type="protein sequence ID" value="SEA71136.1"/>
    <property type="molecule type" value="Genomic_DNA"/>
</dbReference>
<dbReference type="STRING" id="150146.SAMN05443667_107197"/>
<sequence>MSIAENLLSIKNTLPEQVTLVAVSKTKPIPDLMEAYDAGQRIFGENKIQEMESKWEQMPKDIQWHMIGHVQTNKVKFMTPFVSLIHGVDSFKLLKEINKQALKNNRVIDCLLQMHIAEEETKFGLDDEELNSLLASSEFQEMKNIRITGLMGMATFTDNKEQIKKEFMHLKSIFDKLQIQQTDSFQLTTLSMGMSGDYKLAIECGSTMVRIGSSIFGGRN</sequence>
<protein>
    <recommendedName>
        <fullName evidence="2">Pyridoxal phosphate homeostasis protein</fullName>
        <shortName evidence="2">PLP homeostasis protein</shortName>
    </recommendedName>
</protein>
<accession>A0A1H4DF55</accession>
<keyword evidence="1 2" id="KW-0663">Pyridoxal phosphate</keyword>
<dbReference type="FunFam" id="3.20.20.10:FF:000024">
    <property type="entry name" value="Pyridoxal phosphate homeostasis protein"/>
    <property type="match status" value="1"/>
</dbReference>
<dbReference type="InterPro" id="IPR011078">
    <property type="entry name" value="PyrdxlP_homeostasis"/>
</dbReference>
<comment type="function">
    <text evidence="2">Pyridoxal 5'-phosphate (PLP)-binding protein, which is involved in PLP homeostasis.</text>
</comment>
<evidence type="ECO:0000313" key="6">
    <source>
        <dbReference type="EMBL" id="SEA71136.1"/>
    </source>
</evidence>
<dbReference type="PANTHER" id="PTHR10146:SF14">
    <property type="entry name" value="PYRIDOXAL PHOSPHATE HOMEOSTASIS PROTEIN"/>
    <property type="match status" value="1"/>
</dbReference>
<feature type="domain" description="Alanine racemase N-terminal" evidence="5">
    <location>
        <begin position="3"/>
        <end position="219"/>
    </location>
</feature>
<evidence type="ECO:0000256" key="3">
    <source>
        <dbReference type="PIRSR" id="PIRSR004848-1"/>
    </source>
</evidence>
<dbReference type="OrthoDB" id="9804072at2"/>
<dbReference type="InterPro" id="IPR001608">
    <property type="entry name" value="Ala_racemase_N"/>
</dbReference>
<dbReference type="RefSeq" id="WP_091089885.1">
    <property type="nucleotide sequence ID" value="NZ_FNRD01000007.1"/>
</dbReference>
<dbReference type="PANTHER" id="PTHR10146">
    <property type="entry name" value="PROLINE SYNTHETASE CO-TRANSCRIBED BACTERIAL HOMOLOG PROTEIN"/>
    <property type="match status" value="1"/>
</dbReference>
<gene>
    <name evidence="6" type="ORF">SAMN05443667_107197</name>
</gene>
<dbReference type="Gene3D" id="3.20.20.10">
    <property type="entry name" value="Alanine racemase"/>
    <property type="match status" value="1"/>
</dbReference>
<feature type="modified residue" description="N6-(pyridoxal phosphate)lysine" evidence="2 3">
    <location>
        <position position="25"/>
    </location>
</feature>
<organism evidence="6 7">
    <name type="scientific">Flavobacterium gillisiae</name>
    <dbReference type="NCBI Taxonomy" id="150146"/>
    <lineage>
        <taxon>Bacteria</taxon>
        <taxon>Pseudomonadati</taxon>
        <taxon>Bacteroidota</taxon>
        <taxon>Flavobacteriia</taxon>
        <taxon>Flavobacteriales</taxon>
        <taxon>Flavobacteriaceae</taxon>
        <taxon>Flavobacterium</taxon>
    </lineage>
</organism>